<dbReference type="GeneID" id="8851750"/>
<proteinExistence type="predicted"/>
<dbReference type="PANTHER" id="PTHR48148:SF3">
    <property type="entry name" value="KERATINOCYTE PROLINE-RICH PROTEIN"/>
    <property type="match status" value="1"/>
</dbReference>
<name>D2VKZ1_NAEGR</name>
<dbReference type="Proteomes" id="UP000006671">
    <property type="component" value="Unassembled WGS sequence"/>
</dbReference>
<keyword evidence="2" id="KW-1185">Reference proteome</keyword>
<gene>
    <name evidence="1" type="ORF">NAEGRDRAFT_80390</name>
</gene>
<evidence type="ECO:0000313" key="1">
    <source>
        <dbReference type="EMBL" id="EFC42449.1"/>
    </source>
</evidence>
<dbReference type="RefSeq" id="XP_002675193.1">
    <property type="nucleotide sequence ID" value="XM_002675147.1"/>
</dbReference>
<evidence type="ECO:0000313" key="2">
    <source>
        <dbReference type="Proteomes" id="UP000006671"/>
    </source>
</evidence>
<dbReference type="VEuPathDB" id="AmoebaDB:NAEGRDRAFT_80390"/>
<dbReference type="KEGG" id="ngr:NAEGRDRAFT_80390"/>
<sequence>MTFLWITNFHNKMTRQQMLNSSKLSKLAILLYLIVTIVFANLVHSDDKSELNMAYTVDQTNYIPTSVSYSNSANNNGALTKSSTTTYYSSSTSGYPYGGGAVPIGAAPVAQPILQPQQVIVNPQPIPQPIPQTYAQPIPQPYPQPIPQGVPIAGGAVPQPIPQPIPQAAPYAQPLITQQPIPQPLPYAGGGVPIATGAPYAQPLPYAGGGGVIYGGGGGVVGGGVVAQPIPQQAPIIYSGGCSVYGGVGCGGTIPQPIPQAVPIAQPLPQPVPQPILQPIPQTYAQPIPQPLPYAGGGIVYGGGGVVYGGGGGVIAQPIPQPAPIIYSGGCDVYGGVGCGGGGVVYGGGGGVIYGGGGGGGVIYGGGAVPIQPFTVDTVAPVSLVTYPQTVVVSPPVTATPCTTGKCSSVDTYVPNVIVPASAGVATPCTTGKCSSVDTYVPNVIVPASAGVVSVPLKSNNVVVGSGSTTASTCLLTVRGLTTLALSPSSSICSSVVNCIITYISDYVQYAINALNYDSSTSLTVNSQDENVDLWKALENIAGSISEDGYGPATTTASATSAACTNDLAPVFARTSKGGAVFVNSCWARMAKAYPPFVPVTLKPGSVSSGGQFDWPDDVQNPNYVVANYYVLSAFRLTNFALYYFRPCMSASTYTVLSNALQSLNDISALITAGNVTRANALLSDLQKSLSTLSSA</sequence>
<accession>D2VKZ1</accession>
<dbReference type="InParanoid" id="D2VKZ1"/>
<dbReference type="OMA" id="VNSCWAR"/>
<dbReference type="AlphaFoldDB" id="D2VKZ1"/>
<organism evidence="2">
    <name type="scientific">Naegleria gruberi</name>
    <name type="common">Amoeba</name>
    <dbReference type="NCBI Taxonomy" id="5762"/>
    <lineage>
        <taxon>Eukaryota</taxon>
        <taxon>Discoba</taxon>
        <taxon>Heterolobosea</taxon>
        <taxon>Tetramitia</taxon>
        <taxon>Eutetramitia</taxon>
        <taxon>Vahlkampfiidae</taxon>
        <taxon>Naegleria</taxon>
    </lineage>
</organism>
<reference evidence="1 2" key="1">
    <citation type="journal article" date="2010" name="Cell">
        <title>The genome of Naegleria gruberi illuminates early eukaryotic versatility.</title>
        <authorList>
            <person name="Fritz-Laylin L.K."/>
            <person name="Prochnik S.E."/>
            <person name="Ginger M.L."/>
            <person name="Dacks J.B."/>
            <person name="Carpenter M.L."/>
            <person name="Field M.C."/>
            <person name="Kuo A."/>
            <person name="Paredez A."/>
            <person name="Chapman J."/>
            <person name="Pham J."/>
            <person name="Shu S."/>
            <person name="Neupane R."/>
            <person name="Cipriano M."/>
            <person name="Mancuso J."/>
            <person name="Tu H."/>
            <person name="Salamov A."/>
            <person name="Lindquist E."/>
            <person name="Shapiro H."/>
            <person name="Lucas S."/>
            <person name="Grigoriev I.V."/>
            <person name="Cande W.Z."/>
            <person name="Fulton C."/>
            <person name="Rokhsar D.S."/>
            <person name="Dawson S.C."/>
        </authorList>
    </citation>
    <scope>NUCLEOTIDE SEQUENCE [LARGE SCALE GENOMIC DNA]</scope>
    <source>
        <strain evidence="1 2">NEG-M</strain>
    </source>
</reference>
<dbReference type="PANTHER" id="PTHR48148">
    <property type="entry name" value="KERATINOCYTE PROLINE-RICH PROTEIN"/>
    <property type="match status" value="1"/>
</dbReference>
<dbReference type="EMBL" id="GG738879">
    <property type="protein sequence ID" value="EFC42449.1"/>
    <property type="molecule type" value="Genomic_DNA"/>
</dbReference>
<dbReference type="OrthoDB" id="10516535at2759"/>
<protein>
    <submittedName>
        <fullName evidence="1">Predicted protein</fullName>
    </submittedName>
</protein>